<reference evidence="1 2" key="1">
    <citation type="submission" date="2016-03" db="EMBL/GenBank/DDBJ databases">
        <title>Characterization of pf16 and phiPMW: Two novel phages infecting Pseudomonas putida PpG1.</title>
        <authorList>
            <person name="Magill D.J."/>
            <person name="Krylov V.N."/>
            <person name="Allen C.C.R."/>
            <person name="McGrath J.W."/>
            <person name="Quinn J.P."/>
            <person name="Kulakov L.A."/>
        </authorList>
    </citation>
    <scope>NUCLEOTIDE SEQUENCE [LARGE SCALE GENOMIC DNA]</scope>
</reference>
<name>A0A1S5R173_9CAUD</name>
<organism evidence="1 2">
    <name type="scientific">Pseudomonas phage phiPMW</name>
    <dbReference type="NCBI Taxonomy" id="1815582"/>
    <lineage>
        <taxon>Viruses</taxon>
        <taxon>Duplodnaviria</taxon>
        <taxon>Heunggongvirae</taxon>
        <taxon>Uroviricota</taxon>
        <taxon>Caudoviricetes</taxon>
        <taxon>Plaisancevirus</taxon>
        <taxon>Plaisancevirus PMW</taxon>
    </lineage>
</organism>
<sequence length="49" mass="5849">MKWYNKLGFEWSTVGAVSQLSFRNRVIYTKCGICYRILGIEIILRHKQK</sequence>
<accession>A0A1S5R173</accession>
<proteinExistence type="predicted"/>
<gene>
    <name evidence="1" type="ORF">PMW_14</name>
</gene>
<evidence type="ECO:0000313" key="2">
    <source>
        <dbReference type="Proteomes" id="UP000223738"/>
    </source>
</evidence>
<dbReference type="Proteomes" id="UP000223738">
    <property type="component" value="Segment"/>
</dbReference>
<dbReference type="EMBL" id="KU862660">
    <property type="protein sequence ID" value="ANA49139.1"/>
    <property type="molecule type" value="Genomic_DNA"/>
</dbReference>
<keyword evidence="2" id="KW-1185">Reference proteome</keyword>
<protein>
    <submittedName>
        <fullName evidence="1">Uncharacterized protein</fullName>
    </submittedName>
</protein>
<evidence type="ECO:0000313" key="1">
    <source>
        <dbReference type="EMBL" id="ANA49139.1"/>
    </source>
</evidence>